<dbReference type="GO" id="GO:0005737">
    <property type="term" value="C:cytoplasm"/>
    <property type="evidence" value="ECO:0007669"/>
    <property type="project" value="UniProtKB-SubCell"/>
</dbReference>
<dbReference type="GO" id="GO:0090071">
    <property type="term" value="P:negative regulation of ribosome biogenesis"/>
    <property type="evidence" value="ECO:0007669"/>
    <property type="project" value="UniProtKB-UniRule"/>
</dbReference>
<dbReference type="Proteomes" id="UP000252345">
    <property type="component" value="Unassembled WGS sequence"/>
</dbReference>
<dbReference type="RefSeq" id="WP_113853123.1">
    <property type="nucleotide sequence ID" value="NZ_PDCH01000004.1"/>
</dbReference>
<sequence>MPALQKSIDAVRVAAKAADEGKATDIVAFDVSEPLAITDVFMVASGDNERHVLAIADGIERRLHTELGLSPRSREGLEEAQWILLDYADFIIHIMHQRARQFYDLERLWKDCVEVDLGLGRDSSVDRQPVGTDGVSESESAV</sequence>
<keyword evidence="2" id="KW-0963">Cytoplasm</keyword>
<reference evidence="3 4" key="1">
    <citation type="submission" date="2017-10" db="EMBL/GenBank/DDBJ databases">
        <title>Bifidobacterium xylocopum sp. nov. and Bifidobacterium aemilianum sp. nov., from the carpenter bee (Xylocopa violacea) digestive tract.</title>
        <authorList>
            <person name="Alberoni D."/>
            <person name="Baffoni L."/>
            <person name="Di Gioia D."/>
            <person name="Gaggia F."/>
            <person name="Biavati B."/>
        </authorList>
    </citation>
    <scope>NUCLEOTIDE SEQUENCE [LARGE SCALE GENOMIC DNA]</scope>
    <source>
        <strain evidence="3 4">XV2</strain>
    </source>
</reference>
<comment type="subunit">
    <text evidence="2">Interacts with ribosomal protein uL14 (rplN).</text>
</comment>
<comment type="caution">
    <text evidence="3">The sequence shown here is derived from an EMBL/GenBank/DDBJ whole genome shotgun (WGS) entry which is preliminary data.</text>
</comment>
<comment type="subcellular location">
    <subcellularLocation>
        <location evidence="2">Cytoplasm</location>
    </subcellularLocation>
</comment>
<dbReference type="HAMAP" id="MF_01477">
    <property type="entry name" value="Iojap_RsfS"/>
    <property type="match status" value="1"/>
</dbReference>
<keyword evidence="2" id="KW-0678">Repressor</keyword>
<dbReference type="AlphaFoldDB" id="A0A366KFN7"/>
<gene>
    <name evidence="2 3" type="primary">rsfS</name>
    <name evidence="3" type="ORF">CRD59_02990</name>
</gene>
<evidence type="ECO:0000313" key="4">
    <source>
        <dbReference type="Proteomes" id="UP000252345"/>
    </source>
</evidence>
<name>A0A366KFN7_9BIFI</name>
<dbReference type="PANTHER" id="PTHR21043:SF0">
    <property type="entry name" value="MITOCHONDRIAL ASSEMBLY OF RIBOSOMAL LARGE SUBUNIT PROTEIN 1"/>
    <property type="match status" value="1"/>
</dbReference>
<dbReference type="InterPro" id="IPR004394">
    <property type="entry name" value="Iojap/RsfS/C7orf30"/>
</dbReference>
<keyword evidence="2" id="KW-0810">Translation regulation</keyword>
<dbReference type="EMBL" id="PDCH01000004">
    <property type="protein sequence ID" value="RBP99511.1"/>
    <property type="molecule type" value="Genomic_DNA"/>
</dbReference>
<evidence type="ECO:0000256" key="2">
    <source>
        <dbReference type="HAMAP-Rule" id="MF_01477"/>
    </source>
</evidence>
<organism evidence="3 4">
    <name type="scientific">Bifidobacterium xylocopae</name>
    <dbReference type="NCBI Taxonomy" id="2493119"/>
    <lineage>
        <taxon>Bacteria</taxon>
        <taxon>Bacillati</taxon>
        <taxon>Actinomycetota</taxon>
        <taxon>Actinomycetes</taxon>
        <taxon>Bifidobacteriales</taxon>
        <taxon>Bifidobacteriaceae</taxon>
        <taxon>Bifidobacterium</taxon>
    </lineage>
</organism>
<dbReference type="OrthoDB" id="9793681at2"/>
<comment type="function">
    <text evidence="2">Functions as a ribosomal silencing factor. Interacts with ribosomal protein uL14 (rplN), blocking formation of intersubunit bridge B8. Prevents association of the 30S and 50S ribosomal subunits and the formation of functional ribosomes, thus repressing translation.</text>
</comment>
<accession>A0A366KFN7</accession>
<evidence type="ECO:0000256" key="1">
    <source>
        <dbReference type="ARBA" id="ARBA00010574"/>
    </source>
</evidence>
<dbReference type="GO" id="GO:0017148">
    <property type="term" value="P:negative regulation of translation"/>
    <property type="evidence" value="ECO:0007669"/>
    <property type="project" value="UniProtKB-UniRule"/>
</dbReference>
<dbReference type="Gene3D" id="3.30.460.10">
    <property type="entry name" value="Beta Polymerase, domain 2"/>
    <property type="match status" value="1"/>
</dbReference>
<dbReference type="Pfam" id="PF02410">
    <property type="entry name" value="RsfS"/>
    <property type="match status" value="1"/>
</dbReference>
<dbReference type="NCBIfam" id="TIGR00090">
    <property type="entry name" value="rsfS_iojap_ybeB"/>
    <property type="match status" value="1"/>
</dbReference>
<keyword evidence="4" id="KW-1185">Reference proteome</keyword>
<dbReference type="SUPFAM" id="SSF81301">
    <property type="entry name" value="Nucleotidyltransferase"/>
    <property type="match status" value="1"/>
</dbReference>
<dbReference type="InterPro" id="IPR043519">
    <property type="entry name" value="NT_sf"/>
</dbReference>
<dbReference type="PANTHER" id="PTHR21043">
    <property type="entry name" value="IOJAP SUPERFAMILY ORTHOLOG"/>
    <property type="match status" value="1"/>
</dbReference>
<dbReference type="GO" id="GO:0043023">
    <property type="term" value="F:ribosomal large subunit binding"/>
    <property type="evidence" value="ECO:0007669"/>
    <property type="project" value="TreeGrafter"/>
</dbReference>
<dbReference type="GO" id="GO:0042256">
    <property type="term" value="P:cytosolic ribosome assembly"/>
    <property type="evidence" value="ECO:0007669"/>
    <property type="project" value="UniProtKB-UniRule"/>
</dbReference>
<protein>
    <recommendedName>
        <fullName evidence="2">Ribosomal silencing factor RsfS</fullName>
    </recommendedName>
</protein>
<evidence type="ECO:0000313" key="3">
    <source>
        <dbReference type="EMBL" id="RBP99511.1"/>
    </source>
</evidence>
<proteinExistence type="inferred from homology"/>
<comment type="similarity">
    <text evidence="1 2">Belongs to the Iojap/RsfS family.</text>
</comment>